<dbReference type="SMART" id="SM00947">
    <property type="entry name" value="Pro_CA"/>
    <property type="match status" value="1"/>
</dbReference>
<dbReference type="Pfam" id="PF00484">
    <property type="entry name" value="Pro_CA"/>
    <property type="match status" value="1"/>
</dbReference>
<dbReference type="RefSeq" id="WP_200761552.1">
    <property type="nucleotide sequence ID" value="NZ_CP036425.1"/>
</dbReference>
<dbReference type="InterPro" id="IPR001765">
    <property type="entry name" value="Carbonic_anhydrase"/>
</dbReference>
<evidence type="ECO:0000256" key="1">
    <source>
        <dbReference type="ARBA" id="ARBA00006217"/>
    </source>
</evidence>
<feature type="transmembrane region" description="Helical" evidence="3">
    <location>
        <begin position="369"/>
        <end position="389"/>
    </location>
</feature>
<sequence>MAVIATVFGRMLCAGVILVGLSAIGSPIHAQETGLISDSQMAEMRNRFANKITADDAVRRLKGGNQQFVKQENSTIHLDLKQLKTISQADQSKYAFATILSCSDSRVPLELIFDQSFLDLFVIRVAGNVSGVSQLGSIEYGLAHVKTPVLLVLGHENCGAVEATIQAVDQGNLVLERNIPALIEQIKPAVERTKKEHPNAKDHELLDLAIAENVYQQIAQIYYLSPVTRKLSQAGLVRVVGAVYNLRNGEISWLSQNRINGILSDVLSDPDRVKDVYAIPEVQFGLSEAAPLNGYPMSHVYRRDHDRSIRESRAGPGPDSISAKGRFSITGLGAADSTDPAPLPYPKNLTKLDDSVLAIPTKTFPWQDVIIVVIPFAIVVLLVLTTLIVRRCYSK</sequence>
<proteinExistence type="inferred from homology"/>
<dbReference type="Gene3D" id="3.40.1050.10">
    <property type="entry name" value="Carbonic anhydrase"/>
    <property type="match status" value="1"/>
</dbReference>
<keyword evidence="3" id="KW-0472">Membrane</keyword>
<evidence type="ECO:0000313" key="4">
    <source>
        <dbReference type="EMBL" id="QDU32814.1"/>
    </source>
</evidence>
<dbReference type="EC" id="4.2.1.1" evidence="4"/>
<protein>
    <submittedName>
        <fullName evidence="4">Carbonic anhydrase</fullName>
        <ecNumber evidence="4">4.2.1.1</ecNumber>
    </submittedName>
</protein>
<reference evidence="4 5" key="1">
    <citation type="submission" date="2019-02" db="EMBL/GenBank/DDBJ databases">
        <title>Deep-cultivation of Planctomycetes and their phenomic and genomic characterization uncovers novel biology.</title>
        <authorList>
            <person name="Wiegand S."/>
            <person name="Jogler M."/>
            <person name="Boedeker C."/>
            <person name="Pinto D."/>
            <person name="Vollmers J."/>
            <person name="Rivas-Marin E."/>
            <person name="Kohn T."/>
            <person name="Peeters S.H."/>
            <person name="Heuer A."/>
            <person name="Rast P."/>
            <person name="Oberbeckmann S."/>
            <person name="Bunk B."/>
            <person name="Jeske O."/>
            <person name="Meyerdierks A."/>
            <person name="Storesund J.E."/>
            <person name="Kallscheuer N."/>
            <person name="Luecker S."/>
            <person name="Lage O.M."/>
            <person name="Pohl T."/>
            <person name="Merkel B.J."/>
            <person name="Hornburger P."/>
            <person name="Mueller R.-W."/>
            <person name="Bruemmer F."/>
            <person name="Labrenz M."/>
            <person name="Spormann A.M."/>
            <person name="Op den Camp H."/>
            <person name="Overmann J."/>
            <person name="Amann R."/>
            <person name="Jetten M.S.M."/>
            <person name="Mascher T."/>
            <person name="Medema M.H."/>
            <person name="Devos D.P."/>
            <person name="Kaster A.-K."/>
            <person name="Ovreas L."/>
            <person name="Rohde M."/>
            <person name="Galperin M.Y."/>
            <person name="Jogler C."/>
        </authorList>
    </citation>
    <scope>NUCLEOTIDE SEQUENCE [LARGE SCALE GENOMIC DNA]</scope>
    <source>
        <strain evidence="4 5">KS4</strain>
    </source>
</reference>
<organism evidence="4 5">
    <name type="scientific">Poriferisphaera corsica</name>
    <dbReference type="NCBI Taxonomy" id="2528020"/>
    <lineage>
        <taxon>Bacteria</taxon>
        <taxon>Pseudomonadati</taxon>
        <taxon>Planctomycetota</taxon>
        <taxon>Phycisphaerae</taxon>
        <taxon>Phycisphaerales</taxon>
        <taxon>Phycisphaeraceae</taxon>
        <taxon>Poriferisphaera</taxon>
    </lineage>
</organism>
<name>A0A517YRH6_9BACT</name>
<gene>
    <name evidence="4" type="primary">cynT</name>
    <name evidence="4" type="ORF">KS4_08500</name>
</gene>
<dbReference type="EMBL" id="CP036425">
    <property type="protein sequence ID" value="QDU32814.1"/>
    <property type="molecule type" value="Genomic_DNA"/>
</dbReference>
<comment type="similarity">
    <text evidence="1">Belongs to the beta-class carbonic anhydrase family.</text>
</comment>
<feature type="binding site" evidence="2">
    <location>
        <position position="104"/>
    </location>
    <ligand>
        <name>Zn(2+)</name>
        <dbReference type="ChEBI" id="CHEBI:29105"/>
    </ligand>
</feature>
<comment type="cofactor">
    <cofactor evidence="2">
        <name>Zn(2+)</name>
        <dbReference type="ChEBI" id="CHEBI:29105"/>
    </cofactor>
    <text evidence="2">Binds 1 zinc ion per subunit.</text>
</comment>
<dbReference type="PANTHER" id="PTHR11002:SF79">
    <property type="entry name" value="CARBONIC ANHYDRASE 2"/>
    <property type="match status" value="1"/>
</dbReference>
<evidence type="ECO:0000313" key="5">
    <source>
        <dbReference type="Proteomes" id="UP000317369"/>
    </source>
</evidence>
<keyword evidence="3" id="KW-0812">Transmembrane</keyword>
<feature type="binding site" evidence="2">
    <location>
        <position position="158"/>
    </location>
    <ligand>
        <name>Zn(2+)</name>
        <dbReference type="ChEBI" id="CHEBI:29105"/>
    </ligand>
</feature>
<dbReference type="AlphaFoldDB" id="A0A517YRH6"/>
<evidence type="ECO:0000256" key="3">
    <source>
        <dbReference type="SAM" id="Phobius"/>
    </source>
</evidence>
<keyword evidence="3" id="KW-1133">Transmembrane helix</keyword>
<dbReference type="PANTHER" id="PTHR11002">
    <property type="entry name" value="CARBONIC ANHYDRASE"/>
    <property type="match status" value="1"/>
</dbReference>
<feature type="binding site" evidence="2">
    <location>
        <position position="155"/>
    </location>
    <ligand>
        <name>Zn(2+)</name>
        <dbReference type="ChEBI" id="CHEBI:29105"/>
    </ligand>
</feature>
<accession>A0A517YRH6</accession>
<keyword evidence="5" id="KW-1185">Reference proteome</keyword>
<dbReference type="SUPFAM" id="SSF53056">
    <property type="entry name" value="beta-carbonic anhydrase, cab"/>
    <property type="match status" value="1"/>
</dbReference>
<dbReference type="InterPro" id="IPR036874">
    <property type="entry name" value="Carbonic_anhydrase_sf"/>
</dbReference>
<evidence type="ECO:0000256" key="2">
    <source>
        <dbReference type="PIRSR" id="PIRSR601765-1"/>
    </source>
</evidence>
<dbReference type="Proteomes" id="UP000317369">
    <property type="component" value="Chromosome"/>
</dbReference>
<dbReference type="KEGG" id="pcor:KS4_08500"/>
<dbReference type="GO" id="GO:0004089">
    <property type="term" value="F:carbonate dehydratase activity"/>
    <property type="evidence" value="ECO:0007669"/>
    <property type="project" value="UniProtKB-EC"/>
</dbReference>
<keyword evidence="2" id="KW-0862">Zinc</keyword>
<feature type="binding site" evidence="2">
    <location>
        <position position="102"/>
    </location>
    <ligand>
        <name>Zn(2+)</name>
        <dbReference type="ChEBI" id="CHEBI:29105"/>
    </ligand>
</feature>
<dbReference type="GO" id="GO:0008270">
    <property type="term" value="F:zinc ion binding"/>
    <property type="evidence" value="ECO:0007669"/>
    <property type="project" value="InterPro"/>
</dbReference>
<keyword evidence="2" id="KW-0479">Metal-binding</keyword>
<keyword evidence="4" id="KW-0456">Lyase</keyword>